<dbReference type="GO" id="GO:0008484">
    <property type="term" value="F:sulfuric ester hydrolase activity"/>
    <property type="evidence" value="ECO:0007669"/>
    <property type="project" value="InterPro"/>
</dbReference>
<dbReference type="CDD" id="cd16029">
    <property type="entry name" value="4-S"/>
    <property type="match status" value="1"/>
</dbReference>
<feature type="signal peptide" evidence="4">
    <location>
        <begin position="1"/>
        <end position="22"/>
    </location>
</feature>
<dbReference type="SUPFAM" id="SSF53649">
    <property type="entry name" value="Alkaline phosphatase-like"/>
    <property type="match status" value="1"/>
</dbReference>
<keyword evidence="2" id="KW-0106">Calcium</keyword>
<keyword evidence="3" id="KW-0325">Glycoprotein</keyword>
<dbReference type="Gene3D" id="3.30.1120.10">
    <property type="match status" value="1"/>
</dbReference>
<dbReference type="Gene3D" id="3.40.720.10">
    <property type="entry name" value="Alkaline Phosphatase, subunit A"/>
    <property type="match status" value="1"/>
</dbReference>
<evidence type="ECO:0000313" key="9">
    <source>
        <dbReference type="Proteomes" id="UP001152797"/>
    </source>
</evidence>
<evidence type="ECO:0000256" key="4">
    <source>
        <dbReference type="SAM" id="SignalP"/>
    </source>
</evidence>
<dbReference type="AlphaFoldDB" id="A0A9P1D3V5"/>
<accession>A0A9P1D3V5</accession>
<reference evidence="6" key="1">
    <citation type="submission" date="2022-10" db="EMBL/GenBank/DDBJ databases">
        <authorList>
            <person name="Chen Y."/>
            <person name="Dougan E. K."/>
            <person name="Chan C."/>
            <person name="Rhodes N."/>
            <person name="Thang M."/>
        </authorList>
    </citation>
    <scope>NUCLEOTIDE SEQUENCE</scope>
</reference>
<proteinExistence type="predicted"/>
<evidence type="ECO:0000313" key="7">
    <source>
        <dbReference type="EMBL" id="CAL1156724.1"/>
    </source>
</evidence>
<dbReference type="Proteomes" id="UP001152797">
    <property type="component" value="Unassembled WGS sequence"/>
</dbReference>
<sequence>MFCSGWLVWFTRFALVFLPSEAAKPHIIFHVIDDFGWDDPGFRNQQISTPTLNMFHEKGITLNQYYVQPSCSPSRATFMSGRMPLHTGINDWIPNKAYGLPLGETTLPQLLSTAGYKCHAVGKWHLGFFQTEYTPTFRGFDSFYGYYEGSEDYFKHVTSGGFDLHRESQPRCGPGCTQLAWQDVNQYSTNLFADEALRIIDRHNASEPLFLYQAWQGVHAPRQVPEYYVEPYLHRINDTARRAFAGMVTAVDEGIGNITKALEEKKMLANSVVIVTTDNGGPIVDCAGIGASNRPLRGGKCSLWEGGTRGTSLLFAPRYAQQNFAWQGLMHGADWLPTLVEGAAEQRILPGATKPLDGMNVWKQLIGNLPSPRRELYYGLSDSSVGHHGPALRSGHWKLIVGTGGGSGDHPPWWRNFSKLLNLTDDHRPRLFNLQEDPEERCEVIGQDERVSSMLSTIHAYQASSVPQRQGDPSCPSFAPHKSFEGPWLGPWCDVAEVVV</sequence>
<keyword evidence="1" id="KW-0479">Metal-binding</keyword>
<dbReference type="EMBL" id="CAMXCT010003251">
    <property type="protein sequence ID" value="CAI4003349.1"/>
    <property type="molecule type" value="Genomic_DNA"/>
</dbReference>
<keyword evidence="9" id="KW-1185">Reference proteome</keyword>
<evidence type="ECO:0000256" key="2">
    <source>
        <dbReference type="ARBA" id="ARBA00022837"/>
    </source>
</evidence>
<dbReference type="InterPro" id="IPR047115">
    <property type="entry name" value="ARSB"/>
</dbReference>
<dbReference type="PANTHER" id="PTHR10342:SF274">
    <property type="entry name" value="ARYLSULFATASE B"/>
    <property type="match status" value="1"/>
</dbReference>
<dbReference type="InterPro" id="IPR017850">
    <property type="entry name" value="Alkaline_phosphatase_core_sf"/>
</dbReference>
<evidence type="ECO:0000259" key="5">
    <source>
        <dbReference type="Pfam" id="PF00884"/>
    </source>
</evidence>
<organism evidence="6">
    <name type="scientific">Cladocopium goreaui</name>
    <dbReference type="NCBI Taxonomy" id="2562237"/>
    <lineage>
        <taxon>Eukaryota</taxon>
        <taxon>Sar</taxon>
        <taxon>Alveolata</taxon>
        <taxon>Dinophyceae</taxon>
        <taxon>Suessiales</taxon>
        <taxon>Symbiodiniaceae</taxon>
        <taxon>Cladocopium</taxon>
    </lineage>
</organism>
<evidence type="ECO:0000256" key="3">
    <source>
        <dbReference type="ARBA" id="ARBA00023180"/>
    </source>
</evidence>
<dbReference type="OrthoDB" id="103349at2759"/>
<feature type="chain" id="PRO_5043271080" evidence="4">
    <location>
        <begin position="23"/>
        <end position="500"/>
    </location>
</feature>
<evidence type="ECO:0000313" key="8">
    <source>
        <dbReference type="EMBL" id="CAL4790661.1"/>
    </source>
</evidence>
<evidence type="ECO:0000313" key="6">
    <source>
        <dbReference type="EMBL" id="CAI4003349.1"/>
    </source>
</evidence>
<keyword evidence="4" id="KW-0732">Signal</keyword>
<reference evidence="7" key="2">
    <citation type="submission" date="2024-04" db="EMBL/GenBank/DDBJ databases">
        <authorList>
            <person name="Chen Y."/>
            <person name="Shah S."/>
            <person name="Dougan E. K."/>
            <person name="Thang M."/>
            <person name="Chan C."/>
        </authorList>
    </citation>
    <scope>NUCLEOTIDE SEQUENCE [LARGE SCALE GENOMIC DNA]</scope>
</reference>
<feature type="domain" description="Sulfatase N-terminal" evidence="5">
    <location>
        <begin position="25"/>
        <end position="340"/>
    </location>
</feature>
<gene>
    <name evidence="6" type="ORF">C1SCF055_LOCUS29222</name>
</gene>
<dbReference type="EMBL" id="CAMXCT030003251">
    <property type="protein sequence ID" value="CAL4790661.1"/>
    <property type="molecule type" value="Genomic_DNA"/>
</dbReference>
<evidence type="ECO:0000256" key="1">
    <source>
        <dbReference type="ARBA" id="ARBA00022723"/>
    </source>
</evidence>
<name>A0A9P1D3V5_9DINO</name>
<dbReference type="GO" id="GO:0046872">
    <property type="term" value="F:metal ion binding"/>
    <property type="evidence" value="ECO:0007669"/>
    <property type="project" value="UniProtKB-KW"/>
</dbReference>
<dbReference type="InterPro" id="IPR000917">
    <property type="entry name" value="Sulfatase_N"/>
</dbReference>
<dbReference type="EMBL" id="CAMXCT020003251">
    <property type="protein sequence ID" value="CAL1156724.1"/>
    <property type="molecule type" value="Genomic_DNA"/>
</dbReference>
<dbReference type="PANTHER" id="PTHR10342">
    <property type="entry name" value="ARYLSULFATASE"/>
    <property type="match status" value="1"/>
</dbReference>
<comment type="caution">
    <text evidence="6">The sequence shown here is derived from an EMBL/GenBank/DDBJ whole genome shotgun (WGS) entry which is preliminary data.</text>
</comment>
<dbReference type="Pfam" id="PF00884">
    <property type="entry name" value="Sulfatase"/>
    <property type="match status" value="1"/>
</dbReference>
<protein>
    <submittedName>
        <fullName evidence="8">Arylsulfatase B</fullName>
    </submittedName>
</protein>